<keyword evidence="2" id="KW-0812">Transmembrane</keyword>
<keyword evidence="2" id="KW-0472">Membrane</keyword>
<dbReference type="RefSeq" id="WP_128796868.1">
    <property type="nucleotide sequence ID" value="NZ_CP034669.1"/>
</dbReference>
<organism evidence="3 4">
    <name type="scientific">Corallococcus coralloides</name>
    <name type="common">Myxococcus coralloides</name>
    <dbReference type="NCBI Taxonomy" id="184914"/>
    <lineage>
        <taxon>Bacteria</taxon>
        <taxon>Pseudomonadati</taxon>
        <taxon>Myxococcota</taxon>
        <taxon>Myxococcia</taxon>
        <taxon>Myxococcales</taxon>
        <taxon>Cystobacterineae</taxon>
        <taxon>Myxococcaceae</taxon>
        <taxon>Corallococcus</taxon>
    </lineage>
</organism>
<feature type="region of interest" description="Disordered" evidence="1">
    <location>
        <begin position="208"/>
        <end position="229"/>
    </location>
</feature>
<sequence length="335" mass="36042">MLHSTIIDVMVGLAFIYLELSIVCSAATELLESVLRKRATDLEAGIRRLVRDEATLNRVYAHPLIQGLMRDDEAKPSYIPAHVFALVLVDVLGMSTPASLDPKGLDKVEGSLQKALRPLLKASGGEPARFKQYIEDWFDASMERVSGWYKRRTQWIIFGLGFVIAAGFNADTLRLANLLARDGAWRASVVSIAEEHVKASVAGSAANQAETGQAAPSSEGQGAGKAPSLREALQKATDLGLPFGWGAGPEVTGLSSPQLLSLPTQATLPGWLTAWVLKLLGLMVTALAVSLGAPFWFDLLNRLSMVRSASRPDNKDRGASPVDSEQKPESQQQAA</sequence>
<proteinExistence type="predicted"/>
<feature type="region of interest" description="Disordered" evidence="1">
    <location>
        <begin position="308"/>
        <end position="335"/>
    </location>
</feature>
<name>A0A410RT23_CORCK</name>
<dbReference type="AlphaFoldDB" id="A0A410RT23"/>
<gene>
    <name evidence="3" type="ORF">EJ065_3476</name>
</gene>
<evidence type="ECO:0000313" key="4">
    <source>
        <dbReference type="Proteomes" id="UP000288758"/>
    </source>
</evidence>
<evidence type="ECO:0000256" key="1">
    <source>
        <dbReference type="SAM" id="MobiDB-lite"/>
    </source>
</evidence>
<dbReference type="EMBL" id="CP034669">
    <property type="protein sequence ID" value="QAT85037.1"/>
    <property type="molecule type" value="Genomic_DNA"/>
</dbReference>
<accession>A0A410RT23</accession>
<feature type="compositionally biased region" description="Polar residues" evidence="1">
    <location>
        <begin position="208"/>
        <end position="220"/>
    </location>
</feature>
<feature type="transmembrane region" description="Helical" evidence="2">
    <location>
        <begin position="275"/>
        <end position="297"/>
    </location>
</feature>
<feature type="transmembrane region" description="Helical" evidence="2">
    <location>
        <begin position="153"/>
        <end position="170"/>
    </location>
</feature>
<protein>
    <submittedName>
        <fullName evidence="3">Uncharacterized protein</fullName>
    </submittedName>
</protein>
<reference evidence="3 4" key="1">
    <citation type="submission" date="2018-12" db="EMBL/GenBank/DDBJ databases">
        <title>Complete Genome Sequence of the Corallopyronin A producing Myxobacterium Corallococcus coralloides B035.</title>
        <authorList>
            <person name="Bouhired S.M."/>
            <person name="Rupp O."/>
            <person name="Blom J."/>
            <person name="Schaeberle T.F."/>
            <person name="Kehraus S."/>
            <person name="Schiefer A."/>
            <person name="Pfarr K."/>
            <person name="Goesmann A."/>
            <person name="Hoerauf A."/>
            <person name="Koenig G.M."/>
        </authorList>
    </citation>
    <scope>NUCLEOTIDE SEQUENCE [LARGE SCALE GENOMIC DNA]</scope>
    <source>
        <strain evidence="3 4">B035</strain>
    </source>
</reference>
<evidence type="ECO:0000313" key="3">
    <source>
        <dbReference type="EMBL" id="QAT85037.1"/>
    </source>
</evidence>
<feature type="compositionally biased region" description="Basic and acidic residues" evidence="1">
    <location>
        <begin position="310"/>
        <end position="328"/>
    </location>
</feature>
<keyword evidence="2" id="KW-1133">Transmembrane helix</keyword>
<dbReference type="Proteomes" id="UP000288758">
    <property type="component" value="Chromosome"/>
</dbReference>
<evidence type="ECO:0000256" key="2">
    <source>
        <dbReference type="SAM" id="Phobius"/>
    </source>
</evidence>
<feature type="transmembrane region" description="Helical" evidence="2">
    <location>
        <begin position="6"/>
        <end position="28"/>
    </location>
</feature>